<evidence type="ECO:0000256" key="1">
    <source>
        <dbReference type="SAM" id="Phobius"/>
    </source>
</evidence>
<feature type="transmembrane region" description="Helical" evidence="1">
    <location>
        <begin position="50"/>
        <end position="73"/>
    </location>
</feature>
<keyword evidence="1" id="KW-0472">Membrane</keyword>
<reference evidence="3 4" key="1">
    <citation type="submission" date="2020-08" db="EMBL/GenBank/DDBJ databases">
        <title>Genome sequence of Leucobacter denitrificans KACC 14055T.</title>
        <authorList>
            <person name="Hyun D.-W."/>
            <person name="Bae J.-W."/>
        </authorList>
    </citation>
    <scope>NUCLEOTIDE SEQUENCE [LARGE SCALE GENOMIC DNA]</scope>
    <source>
        <strain evidence="3 4">KACC 14055</strain>
    </source>
</reference>
<dbReference type="Proteomes" id="UP000515934">
    <property type="component" value="Chromosome"/>
</dbReference>
<dbReference type="KEGG" id="ldn:H9L06_03650"/>
<dbReference type="EMBL" id="CP060716">
    <property type="protein sequence ID" value="QNN63424.1"/>
    <property type="molecule type" value="Genomic_DNA"/>
</dbReference>
<name>A0A7G9S6E9_9MICO</name>
<evidence type="ECO:0000313" key="4">
    <source>
        <dbReference type="Proteomes" id="UP000515934"/>
    </source>
</evidence>
<evidence type="ECO:0000256" key="2">
    <source>
        <dbReference type="SAM" id="SignalP"/>
    </source>
</evidence>
<proteinExistence type="predicted"/>
<keyword evidence="2" id="KW-0732">Signal</keyword>
<organism evidence="3 4">
    <name type="scientific">Leucobacter denitrificans</name>
    <dbReference type="NCBI Taxonomy" id="683042"/>
    <lineage>
        <taxon>Bacteria</taxon>
        <taxon>Bacillati</taxon>
        <taxon>Actinomycetota</taxon>
        <taxon>Actinomycetes</taxon>
        <taxon>Micrococcales</taxon>
        <taxon>Microbacteriaceae</taxon>
        <taxon>Leucobacter</taxon>
    </lineage>
</organism>
<keyword evidence="1" id="KW-0812">Transmembrane</keyword>
<accession>A0A7G9S6E9</accession>
<dbReference type="AlphaFoldDB" id="A0A7G9S6E9"/>
<feature type="chain" id="PRO_5028799934" evidence="2">
    <location>
        <begin position="27"/>
        <end position="77"/>
    </location>
</feature>
<dbReference type="RefSeq" id="WP_187555891.1">
    <property type="nucleotide sequence ID" value="NZ_CP060716.1"/>
</dbReference>
<evidence type="ECO:0000313" key="3">
    <source>
        <dbReference type="EMBL" id="QNN63424.1"/>
    </source>
</evidence>
<keyword evidence="1" id="KW-1133">Transmembrane helix</keyword>
<gene>
    <name evidence="3" type="ORF">H9L06_03650</name>
</gene>
<keyword evidence="4" id="KW-1185">Reference proteome</keyword>
<sequence length="77" mass="7985">MKIRTRIATAVTVALATVFIGAPAFASEEGERIDTLAEFSSAGQPVDVLAISIVGIVLLAVVLIGSTLVGNLFEKKN</sequence>
<protein>
    <submittedName>
        <fullName evidence="3">Uncharacterized protein</fullName>
    </submittedName>
</protein>
<feature type="signal peptide" evidence="2">
    <location>
        <begin position="1"/>
        <end position="26"/>
    </location>
</feature>